<dbReference type="SUPFAM" id="SSF52540">
    <property type="entry name" value="P-loop containing nucleoside triphosphate hydrolases"/>
    <property type="match status" value="1"/>
</dbReference>
<reference evidence="4" key="2">
    <citation type="submission" date="2021-09" db="EMBL/GenBank/DDBJ databases">
        <authorList>
            <person name="Jia N."/>
            <person name="Wang J."/>
            <person name="Shi W."/>
            <person name="Du L."/>
            <person name="Sun Y."/>
            <person name="Zhan W."/>
            <person name="Jiang J."/>
            <person name="Wang Q."/>
            <person name="Zhang B."/>
            <person name="Ji P."/>
            <person name="Sakyi L.B."/>
            <person name="Cui X."/>
            <person name="Yuan T."/>
            <person name="Jiang B."/>
            <person name="Yang W."/>
            <person name="Lam T.T.-Y."/>
            <person name="Chang Q."/>
            <person name="Ding S."/>
            <person name="Wang X."/>
            <person name="Zhu J."/>
            <person name="Ruan X."/>
            <person name="Zhao L."/>
            <person name="Wei J."/>
            <person name="Que T."/>
            <person name="Du C."/>
            <person name="Cheng J."/>
            <person name="Dai P."/>
            <person name="Han X."/>
            <person name="Huang E."/>
            <person name="Gao Y."/>
            <person name="Liu J."/>
            <person name="Shao H."/>
            <person name="Ye R."/>
            <person name="Li L."/>
            <person name="Wei W."/>
            <person name="Wang X."/>
            <person name="Wang C."/>
            <person name="Huo Q."/>
            <person name="Li W."/>
            <person name="Guo W."/>
            <person name="Chen H."/>
            <person name="Chen S."/>
            <person name="Zhou L."/>
            <person name="Zhou L."/>
            <person name="Ni X."/>
            <person name="Tian J."/>
            <person name="Zhou Y."/>
            <person name="Sheng Y."/>
            <person name="Liu T."/>
            <person name="Pan Y."/>
            <person name="Xia L."/>
            <person name="Li J."/>
            <person name="Zhao F."/>
            <person name="Cao W."/>
        </authorList>
    </citation>
    <scope>NUCLEOTIDE SEQUENCE</scope>
    <source>
        <strain evidence="4">Rmic-2018</strain>
        <tissue evidence="4">Larvae</tissue>
    </source>
</reference>
<evidence type="ECO:0000313" key="4">
    <source>
        <dbReference type="EMBL" id="KAH8038164.1"/>
    </source>
</evidence>
<gene>
    <name evidence="4" type="ORF">HPB51_024304</name>
</gene>
<reference evidence="4" key="1">
    <citation type="journal article" date="2020" name="Cell">
        <title>Large-Scale Comparative Analyses of Tick Genomes Elucidate Their Genetic Diversity and Vector Capacities.</title>
        <authorList>
            <consortium name="Tick Genome and Microbiome Consortium (TIGMIC)"/>
            <person name="Jia N."/>
            <person name="Wang J."/>
            <person name="Shi W."/>
            <person name="Du L."/>
            <person name="Sun Y."/>
            <person name="Zhan W."/>
            <person name="Jiang J.F."/>
            <person name="Wang Q."/>
            <person name="Zhang B."/>
            <person name="Ji P."/>
            <person name="Bell-Sakyi L."/>
            <person name="Cui X.M."/>
            <person name="Yuan T.T."/>
            <person name="Jiang B.G."/>
            <person name="Yang W.F."/>
            <person name="Lam T.T."/>
            <person name="Chang Q.C."/>
            <person name="Ding S.J."/>
            <person name="Wang X.J."/>
            <person name="Zhu J.G."/>
            <person name="Ruan X.D."/>
            <person name="Zhao L."/>
            <person name="Wei J.T."/>
            <person name="Ye R.Z."/>
            <person name="Que T.C."/>
            <person name="Du C.H."/>
            <person name="Zhou Y.H."/>
            <person name="Cheng J.X."/>
            <person name="Dai P.F."/>
            <person name="Guo W.B."/>
            <person name="Han X.H."/>
            <person name="Huang E.J."/>
            <person name="Li L.F."/>
            <person name="Wei W."/>
            <person name="Gao Y.C."/>
            <person name="Liu J.Z."/>
            <person name="Shao H.Z."/>
            <person name="Wang X."/>
            <person name="Wang C.C."/>
            <person name="Yang T.C."/>
            <person name="Huo Q.B."/>
            <person name="Li W."/>
            <person name="Chen H.Y."/>
            <person name="Chen S.E."/>
            <person name="Zhou L.G."/>
            <person name="Ni X.B."/>
            <person name="Tian J.H."/>
            <person name="Sheng Y."/>
            <person name="Liu T."/>
            <person name="Pan Y.S."/>
            <person name="Xia L.Y."/>
            <person name="Li J."/>
            <person name="Zhao F."/>
            <person name="Cao W.C."/>
        </authorList>
    </citation>
    <scope>NUCLEOTIDE SEQUENCE</scope>
    <source>
        <strain evidence="4">Rmic-2018</strain>
    </source>
</reference>
<evidence type="ECO:0000313" key="5">
    <source>
        <dbReference type="Proteomes" id="UP000821866"/>
    </source>
</evidence>
<dbReference type="Gene3D" id="3.40.50.300">
    <property type="entry name" value="P-loop containing nucleotide triphosphate hydrolases"/>
    <property type="match status" value="1"/>
</dbReference>
<evidence type="ECO:0000259" key="3">
    <source>
        <dbReference type="Pfam" id="PF00685"/>
    </source>
</evidence>
<dbReference type="Pfam" id="PF00685">
    <property type="entry name" value="Sulfotransfer_1"/>
    <property type="match status" value="1"/>
</dbReference>
<comment type="caution">
    <text evidence="4">The sequence shown here is derived from an EMBL/GenBank/DDBJ whole genome shotgun (WGS) entry which is preliminary data.</text>
</comment>
<dbReference type="PANTHER" id="PTHR11783">
    <property type="entry name" value="SULFOTRANSFERASE SULT"/>
    <property type="match status" value="1"/>
</dbReference>
<dbReference type="InterPro" id="IPR000863">
    <property type="entry name" value="Sulfotransferase_dom"/>
</dbReference>
<dbReference type="Proteomes" id="UP000821866">
    <property type="component" value="Chromosome 10"/>
</dbReference>
<protein>
    <recommendedName>
        <fullName evidence="3">Sulfotransferase domain-containing protein</fullName>
    </recommendedName>
</protein>
<keyword evidence="2" id="KW-0808">Transferase</keyword>
<evidence type="ECO:0000256" key="2">
    <source>
        <dbReference type="ARBA" id="ARBA00022679"/>
    </source>
</evidence>
<accession>A0A9J6EVA0</accession>
<feature type="domain" description="Sulfotransferase" evidence="3">
    <location>
        <begin position="28"/>
        <end position="172"/>
    </location>
</feature>
<evidence type="ECO:0000256" key="1">
    <source>
        <dbReference type="ARBA" id="ARBA00005771"/>
    </source>
</evidence>
<proteinExistence type="inferred from homology"/>
<dbReference type="GO" id="GO:0008146">
    <property type="term" value="F:sulfotransferase activity"/>
    <property type="evidence" value="ECO:0007669"/>
    <property type="project" value="InterPro"/>
</dbReference>
<keyword evidence="5" id="KW-1185">Reference proteome</keyword>
<sequence>MIDGDYYSSYFNPDVVRQALRFIPGRGDIVQMAFPASGTHWMQQITQLIVHGGRSASSYREFASRFQFLEYVGTPAGVESTQSPRFLPTHLQPGQITVAPEAKYIYVARNPWDVCASLYDLQGELRGPNGGQTFDEFVSLFLEGLAGPGDYFEHVRAAFQRKDEPNVFFVTGPSRLTGEDWDSTLRSSELPPQPRPVQCHEAAERLGLPVLKWKRPTTLL</sequence>
<comment type="similarity">
    <text evidence="1">Belongs to the sulfotransferase 1 family.</text>
</comment>
<dbReference type="VEuPathDB" id="VectorBase:LOC119179164"/>
<name>A0A9J6EVA0_RHIMP</name>
<organism evidence="4 5">
    <name type="scientific">Rhipicephalus microplus</name>
    <name type="common">Cattle tick</name>
    <name type="synonym">Boophilus microplus</name>
    <dbReference type="NCBI Taxonomy" id="6941"/>
    <lineage>
        <taxon>Eukaryota</taxon>
        <taxon>Metazoa</taxon>
        <taxon>Ecdysozoa</taxon>
        <taxon>Arthropoda</taxon>
        <taxon>Chelicerata</taxon>
        <taxon>Arachnida</taxon>
        <taxon>Acari</taxon>
        <taxon>Parasitiformes</taxon>
        <taxon>Ixodida</taxon>
        <taxon>Ixodoidea</taxon>
        <taxon>Ixodidae</taxon>
        <taxon>Rhipicephalinae</taxon>
        <taxon>Rhipicephalus</taxon>
        <taxon>Boophilus</taxon>
    </lineage>
</organism>
<dbReference type="EMBL" id="JABSTU010000002">
    <property type="protein sequence ID" value="KAH8038164.1"/>
    <property type="molecule type" value="Genomic_DNA"/>
</dbReference>
<dbReference type="AlphaFoldDB" id="A0A9J6EVA0"/>
<dbReference type="InterPro" id="IPR027417">
    <property type="entry name" value="P-loop_NTPase"/>
</dbReference>